<dbReference type="InterPro" id="IPR050595">
    <property type="entry name" value="Bact_response_regulator"/>
</dbReference>
<feature type="domain" description="Response regulatory" evidence="4">
    <location>
        <begin position="7"/>
        <end position="124"/>
    </location>
</feature>
<dbReference type="PROSITE" id="PS50110">
    <property type="entry name" value="RESPONSE_REGULATORY"/>
    <property type="match status" value="1"/>
</dbReference>
<dbReference type="Pfam" id="PF00072">
    <property type="entry name" value="Response_reg"/>
    <property type="match status" value="1"/>
</dbReference>
<evidence type="ECO:0000313" key="6">
    <source>
        <dbReference type="Proteomes" id="UP000276282"/>
    </source>
</evidence>
<feature type="coiled-coil region" evidence="3">
    <location>
        <begin position="154"/>
        <end position="181"/>
    </location>
</feature>
<dbReference type="GO" id="GO:0000160">
    <property type="term" value="P:phosphorelay signal transduction system"/>
    <property type="evidence" value="ECO:0007669"/>
    <property type="project" value="InterPro"/>
</dbReference>
<dbReference type="CDD" id="cd00156">
    <property type="entry name" value="REC"/>
    <property type="match status" value="1"/>
</dbReference>
<dbReference type="OrthoDB" id="794741at2"/>
<dbReference type="Proteomes" id="UP000276282">
    <property type="component" value="Unassembled WGS sequence"/>
</dbReference>
<evidence type="ECO:0000256" key="1">
    <source>
        <dbReference type="ARBA" id="ARBA00022553"/>
    </source>
</evidence>
<sequence>MITIPLRILLAEDHKTDAELISYHLGQLVETLEIRVVDNLPQLNLELQNFVPDLVISDYNMPTCTGLDMLKATKEFDANLPFIFITGTIEDEEMAANTILAGASGFILKKNMHKLQEKLNPLLKRVVFNISQQNVVRERVRKNKIVVNQIYQYLDSIKAENEEQRENLKIIKENIDEIELDKDDK</sequence>
<evidence type="ECO:0000256" key="3">
    <source>
        <dbReference type="SAM" id="Coils"/>
    </source>
</evidence>
<dbReference type="InterPro" id="IPR011006">
    <property type="entry name" value="CheY-like_superfamily"/>
</dbReference>
<dbReference type="RefSeq" id="WP_121346139.1">
    <property type="nucleotide sequence ID" value="NZ_RBLG01000003.1"/>
</dbReference>
<dbReference type="InterPro" id="IPR001789">
    <property type="entry name" value="Sig_transdc_resp-reg_receiver"/>
</dbReference>
<comment type="caution">
    <text evidence="5">The sequence shown here is derived from an EMBL/GenBank/DDBJ whole genome shotgun (WGS) entry which is preliminary data.</text>
</comment>
<keyword evidence="6" id="KW-1185">Reference proteome</keyword>
<feature type="modified residue" description="4-aspartylphosphate" evidence="2">
    <location>
        <position position="58"/>
    </location>
</feature>
<protein>
    <submittedName>
        <fullName evidence="5">Response regulator receiver domain-containing protein</fullName>
    </submittedName>
</protein>
<keyword evidence="3" id="KW-0175">Coiled coil</keyword>
<proteinExistence type="predicted"/>
<dbReference type="SMART" id="SM00448">
    <property type="entry name" value="REC"/>
    <property type="match status" value="1"/>
</dbReference>
<dbReference type="Gene3D" id="3.40.50.2300">
    <property type="match status" value="1"/>
</dbReference>
<accession>A0A495PLG4</accession>
<name>A0A495PLG4_9FLAO</name>
<dbReference type="PANTHER" id="PTHR44591:SF3">
    <property type="entry name" value="RESPONSE REGULATORY DOMAIN-CONTAINING PROTEIN"/>
    <property type="match status" value="1"/>
</dbReference>
<dbReference type="AlphaFoldDB" id="A0A495PLG4"/>
<keyword evidence="1 2" id="KW-0597">Phosphoprotein</keyword>
<dbReference type="SUPFAM" id="SSF52172">
    <property type="entry name" value="CheY-like"/>
    <property type="match status" value="1"/>
</dbReference>
<reference evidence="5 6" key="1">
    <citation type="submission" date="2018-10" db="EMBL/GenBank/DDBJ databases">
        <title>Genomic Encyclopedia of Archaeal and Bacterial Type Strains, Phase II (KMG-II): from individual species to whole genera.</title>
        <authorList>
            <person name="Goeker M."/>
        </authorList>
    </citation>
    <scope>NUCLEOTIDE SEQUENCE [LARGE SCALE GENOMIC DNA]</scope>
    <source>
        <strain evidence="5 6">DSM 19839</strain>
    </source>
</reference>
<dbReference type="EMBL" id="RBLG01000003">
    <property type="protein sequence ID" value="RKS50535.1"/>
    <property type="molecule type" value="Genomic_DNA"/>
</dbReference>
<gene>
    <name evidence="5" type="ORF">BC962_2306</name>
</gene>
<evidence type="ECO:0000259" key="4">
    <source>
        <dbReference type="PROSITE" id="PS50110"/>
    </source>
</evidence>
<evidence type="ECO:0000256" key="2">
    <source>
        <dbReference type="PROSITE-ProRule" id="PRU00169"/>
    </source>
</evidence>
<evidence type="ECO:0000313" key="5">
    <source>
        <dbReference type="EMBL" id="RKS50535.1"/>
    </source>
</evidence>
<organism evidence="5 6">
    <name type="scientific">Gillisia mitskevichiae</name>
    <dbReference type="NCBI Taxonomy" id="270921"/>
    <lineage>
        <taxon>Bacteria</taxon>
        <taxon>Pseudomonadati</taxon>
        <taxon>Bacteroidota</taxon>
        <taxon>Flavobacteriia</taxon>
        <taxon>Flavobacteriales</taxon>
        <taxon>Flavobacteriaceae</taxon>
        <taxon>Gillisia</taxon>
    </lineage>
</organism>
<dbReference type="PANTHER" id="PTHR44591">
    <property type="entry name" value="STRESS RESPONSE REGULATOR PROTEIN 1"/>
    <property type="match status" value="1"/>
</dbReference>